<dbReference type="InterPro" id="IPR058292">
    <property type="entry name" value="DUF7986"/>
</dbReference>
<reference evidence="1 2" key="1">
    <citation type="submission" date="2021-01" db="EMBL/GenBank/DDBJ databases">
        <title>Belnapia mucosa sp. nov. and Belnapia arida sp. nov., isolated from the Tabernas Desert (Almeria, Spain).</title>
        <authorList>
            <person name="Molina-Menor E."/>
            <person name="Vidal-Verdu A."/>
            <person name="Calonge A."/>
            <person name="Satari L."/>
            <person name="Pereto Magraner J."/>
            <person name="Porcar Miralles M."/>
        </authorList>
    </citation>
    <scope>NUCLEOTIDE SEQUENCE [LARGE SCALE GENOMIC DNA]</scope>
    <source>
        <strain evidence="1 2">T6</strain>
    </source>
</reference>
<sequence>MDRDWQAEARRAAAARQRFQDMAVRSVPMPKMVEQAKRLGLHVDRELAQLDEGELAYAFDLAIYTAPPGRSRAIDRIARQHARLRGEAVLVLNALTRSWLSVFRVLGPHPDAGLVLEDALLGGEVWVLDEVLAEHEAPGTILGARLGRVLGYAITSGVAVALDEMTLAGLKGTITRGEVEAEAVLADPRFAQTLWQRAMGFSLAGGSML</sequence>
<evidence type="ECO:0000313" key="2">
    <source>
        <dbReference type="Proteomes" id="UP000606490"/>
    </source>
</evidence>
<protein>
    <submittedName>
        <fullName evidence="1">Uncharacterized protein</fullName>
    </submittedName>
</protein>
<keyword evidence="2" id="KW-1185">Reference proteome</keyword>
<dbReference type="RefSeq" id="WP_202827298.1">
    <property type="nucleotide sequence ID" value="NZ_JAEUXJ010000009.1"/>
</dbReference>
<dbReference type="Pfam" id="PF25948">
    <property type="entry name" value="DUF7986"/>
    <property type="match status" value="1"/>
</dbReference>
<name>A0ABS1V876_9PROT</name>
<evidence type="ECO:0000313" key="1">
    <source>
        <dbReference type="EMBL" id="MBL6457552.1"/>
    </source>
</evidence>
<dbReference type="Proteomes" id="UP000606490">
    <property type="component" value="Unassembled WGS sequence"/>
</dbReference>
<proteinExistence type="predicted"/>
<dbReference type="EMBL" id="JAEUXJ010000009">
    <property type="protein sequence ID" value="MBL6457552.1"/>
    <property type="molecule type" value="Genomic_DNA"/>
</dbReference>
<gene>
    <name evidence="1" type="ORF">JMJ55_19650</name>
</gene>
<organism evidence="1 2">
    <name type="scientific">Belnapia mucosa</name>
    <dbReference type="NCBI Taxonomy" id="2804532"/>
    <lineage>
        <taxon>Bacteria</taxon>
        <taxon>Pseudomonadati</taxon>
        <taxon>Pseudomonadota</taxon>
        <taxon>Alphaproteobacteria</taxon>
        <taxon>Acetobacterales</taxon>
        <taxon>Roseomonadaceae</taxon>
        <taxon>Belnapia</taxon>
    </lineage>
</organism>
<accession>A0ABS1V876</accession>
<comment type="caution">
    <text evidence="1">The sequence shown here is derived from an EMBL/GenBank/DDBJ whole genome shotgun (WGS) entry which is preliminary data.</text>
</comment>